<evidence type="ECO:0000256" key="8">
    <source>
        <dbReference type="ARBA" id="ARBA00023306"/>
    </source>
</evidence>
<dbReference type="InterPro" id="IPR010998">
    <property type="entry name" value="Integrase_recombinase_N"/>
</dbReference>
<evidence type="ECO:0000256" key="5">
    <source>
        <dbReference type="ARBA" id="ARBA00022908"/>
    </source>
</evidence>
<evidence type="ECO:0000256" key="6">
    <source>
        <dbReference type="ARBA" id="ARBA00023125"/>
    </source>
</evidence>
<evidence type="ECO:0000256" key="2">
    <source>
        <dbReference type="ARBA" id="ARBA00022490"/>
    </source>
</evidence>
<evidence type="ECO:0000256" key="7">
    <source>
        <dbReference type="ARBA" id="ARBA00023172"/>
    </source>
</evidence>
<evidence type="ECO:0000256" key="3">
    <source>
        <dbReference type="ARBA" id="ARBA00022618"/>
    </source>
</evidence>
<dbReference type="Proteomes" id="UP001165135">
    <property type="component" value="Unassembled WGS sequence"/>
</dbReference>
<comment type="subcellular location">
    <subcellularLocation>
        <location evidence="1">Cytoplasm</location>
    </subcellularLocation>
</comment>
<dbReference type="EMBL" id="BSTJ01000015">
    <property type="protein sequence ID" value="GLY80524.1"/>
    <property type="molecule type" value="Genomic_DNA"/>
</dbReference>
<sequence>MDPIVTERLGLEHPLIRHLSDFLTDLANADASVNTIRGYRGDLIAFAAHHGGEIGELTAAPVRAYLSEIAGLAASSRKRKRAAVASFCKWAIRHNLLDANPMDRIDTIRPAKTLHRPAAAADVTKVLNAICSRRPRKDLPLDRLRDRVLFETAYVCGARAAEACGLYVEDLDLRLDDEHARIHGKGGSVRTVLLDDRGYVILLKLYLAQAGYTHGPVFRASINGNGGPLSYDAAHHRWTRYCTAAGVDIDIHQLRHAHATELINAGVSIEAVRRRLGHASTETTQLYTLLDDKVADAEIRAARRQRNQAAR</sequence>
<evidence type="ECO:0000259" key="11">
    <source>
        <dbReference type="PROSITE" id="PS51900"/>
    </source>
</evidence>
<dbReference type="InterPro" id="IPR050090">
    <property type="entry name" value="Tyrosine_recombinase_XerCD"/>
</dbReference>
<dbReference type="InterPro" id="IPR011010">
    <property type="entry name" value="DNA_brk_join_enz"/>
</dbReference>
<dbReference type="InterPro" id="IPR044068">
    <property type="entry name" value="CB"/>
</dbReference>
<organism evidence="12 13">
    <name type="scientific">Actinoallomurus iriomotensis</name>
    <dbReference type="NCBI Taxonomy" id="478107"/>
    <lineage>
        <taxon>Bacteria</taxon>
        <taxon>Bacillati</taxon>
        <taxon>Actinomycetota</taxon>
        <taxon>Actinomycetes</taxon>
        <taxon>Streptosporangiales</taxon>
        <taxon>Thermomonosporaceae</taxon>
        <taxon>Actinoallomurus</taxon>
    </lineage>
</organism>
<dbReference type="GO" id="GO:0003677">
    <property type="term" value="F:DNA binding"/>
    <property type="evidence" value="ECO:0007669"/>
    <property type="project" value="UniProtKB-UniRule"/>
</dbReference>
<dbReference type="GO" id="GO:0015074">
    <property type="term" value="P:DNA integration"/>
    <property type="evidence" value="ECO:0007669"/>
    <property type="project" value="UniProtKB-KW"/>
</dbReference>
<keyword evidence="4" id="KW-0159">Chromosome partition</keyword>
<dbReference type="Pfam" id="PF00589">
    <property type="entry name" value="Phage_integrase"/>
    <property type="match status" value="1"/>
</dbReference>
<evidence type="ECO:0000313" key="13">
    <source>
        <dbReference type="Proteomes" id="UP001165135"/>
    </source>
</evidence>
<gene>
    <name evidence="12" type="primary">xerC</name>
    <name evidence="12" type="ORF">Airi01_087910</name>
</gene>
<protein>
    <submittedName>
        <fullName evidence="12">Tyrosine recombinase XerC</fullName>
    </submittedName>
</protein>
<name>A0A9W6RRJ5_9ACTN</name>
<keyword evidence="7" id="KW-0233">DNA recombination</keyword>
<dbReference type="InterPro" id="IPR013762">
    <property type="entry name" value="Integrase-like_cat_sf"/>
</dbReference>
<dbReference type="PANTHER" id="PTHR30349:SF77">
    <property type="entry name" value="TYROSINE RECOMBINASE XERC"/>
    <property type="match status" value="1"/>
</dbReference>
<dbReference type="GO" id="GO:0005737">
    <property type="term" value="C:cytoplasm"/>
    <property type="evidence" value="ECO:0007669"/>
    <property type="project" value="UniProtKB-SubCell"/>
</dbReference>
<evidence type="ECO:0000256" key="4">
    <source>
        <dbReference type="ARBA" id="ARBA00022829"/>
    </source>
</evidence>
<evidence type="ECO:0000259" key="10">
    <source>
        <dbReference type="PROSITE" id="PS51898"/>
    </source>
</evidence>
<comment type="caution">
    <text evidence="12">The sequence shown here is derived from an EMBL/GenBank/DDBJ whole genome shotgun (WGS) entry which is preliminary data.</text>
</comment>
<dbReference type="RefSeq" id="WP_432705658.1">
    <property type="nucleotide sequence ID" value="NZ_BSTJ01000015.1"/>
</dbReference>
<dbReference type="PROSITE" id="PS51898">
    <property type="entry name" value="TYR_RECOMBINASE"/>
    <property type="match status" value="1"/>
</dbReference>
<dbReference type="Gene3D" id="1.10.150.130">
    <property type="match status" value="1"/>
</dbReference>
<dbReference type="GO" id="GO:0051301">
    <property type="term" value="P:cell division"/>
    <property type="evidence" value="ECO:0007669"/>
    <property type="project" value="UniProtKB-KW"/>
</dbReference>
<dbReference type="InterPro" id="IPR004107">
    <property type="entry name" value="Integrase_SAM-like_N"/>
</dbReference>
<evidence type="ECO:0000313" key="12">
    <source>
        <dbReference type="EMBL" id="GLY80524.1"/>
    </source>
</evidence>
<keyword evidence="3" id="KW-0132">Cell division</keyword>
<feature type="domain" description="Core-binding (CB)" evidence="11">
    <location>
        <begin position="13"/>
        <end position="92"/>
    </location>
</feature>
<evidence type="ECO:0000256" key="1">
    <source>
        <dbReference type="ARBA" id="ARBA00004496"/>
    </source>
</evidence>
<dbReference type="GO" id="GO:0007059">
    <property type="term" value="P:chromosome segregation"/>
    <property type="evidence" value="ECO:0007669"/>
    <property type="project" value="UniProtKB-KW"/>
</dbReference>
<dbReference type="Gene3D" id="1.10.443.10">
    <property type="entry name" value="Intergrase catalytic core"/>
    <property type="match status" value="1"/>
</dbReference>
<dbReference type="SUPFAM" id="SSF56349">
    <property type="entry name" value="DNA breaking-rejoining enzymes"/>
    <property type="match status" value="1"/>
</dbReference>
<keyword evidence="2" id="KW-0963">Cytoplasm</keyword>
<dbReference type="GO" id="GO:0006310">
    <property type="term" value="P:DNA recombination"/>
    <property type="evidence" value="ECO:0007669"/>
    <property type="project" value="UniProtKB-KW"/>
</dbReference>
<dbReference type="PROSITE" id="PS51900">
    <property type="entry name" value="CB"/>
    <property type="match status" value="1"/>
</dbReference>
<proteinExistence type="predicted"/>
<evidence type="ECO:0000256" key="9">
    <source>
        <dbReference type="PROSITE-ProRule" id="PRU01248"/>
    </source>
</evidence>
<dbReference type="CDD" id="cd00397">
    <property type="entry name" value="DNA_BRE_C"/>
    <property type="match status" value="1"/>
</dbReference>
<keyword evidence="6 9" id="KW-0238">DNA-binding</keyword>
<reference evidence="12" key="1">
    <citation type="submission" date="2023-03" db="EMBL/GenBank/DDBJ databases">
        <title>Actinoallomurus iriomotensis NBRC 103681.</title>
        <authorList>
            <person name="Ichikawa N."/>
            <person name="Sato H."/>
            <person name="Tonouchi N."/>
        </authorList>
    </citation>
    <scope>NUCLEOTIDE SEQUENCE</scope>
    <source>
        <strain evidence="12">NBRC 103681</strain>
    </source>
</reference>
<dbReference type="AlphaFoldDB" id="A0A9W6RRJ5"/>
<dbReference type="Pfam" id="PF02899">
    <property type="entry name" value="Phage_int_SAM_1"/>
    <property type="match status" value="1"/>
</dbReference>
<keyword evidence="8" id="KW-0131">Cell cycle</keyword>
<feature type="domain" description="Tyr recombinase" evidence="10">
    <location>
        <begin position="109"/>
        <end position="304"/>
    </location>
</feature>
<accession>A0A9W6RRJ5</accession>
<dbReference type="PANTHER" id="PTHR30349">
    <property type="entry name" value="PHAGE INTEGRASE-RELATED"/>
    <property type="match status" value="1"/>
</dbReference>
<keyword evidence="5" id="KW-0229">DNA integration</keyword>
<dbReference type="InterPro" id="IPR002104">
    <property type="entry name" value="Integrase_catalytic"/>
</dbReference>